<protein>
    <submittedName>
        <fullName evidence="3">PadR family transcriptional regulator</fullName>
    </submittedName>
</protein>
<reference evidence="3 4" key="1">
    <citation type="submission" date="2015-11" db="EMBL/GenBank/DDBJ databases">
        <title>Draft Genome Sequence of the Strain BR 10423 (Rhizobium sp.) isolated from nodules of Mimosa pudica.</title>
        <authorList>
            <person name="Barauna A.C."/>
            <person name="Zilli J.E."/>
            <person name="Simoes-Araujo J.L."/>
            <person name="Reis V.M."/>
            <person name="James E.K."/>
            <person name="Reis F.B.Jr."/>
            <person name="Rouws L.F."/>
            <person name="Passos S.R."/>
            <person name="Gois S.R."/>
        </authorList>
    </citation>
    <scope>NUCLEOTIDE SEQUENCE [LARGE SCALE GENOMIC DNA]</scope>
    <source>
        <strain evidence="3 4">BR10423</strain>
    </source>
</reference>
<gene>
    <name evidence="3" type="ORF">AS026_16405</name>
</gene>
<dbReference type="SUPFAM" id="SSF46785">
    <property type="entry name" value="Winged helix' DNA-binding domain"/>
    <property type="match status" value="1"/>
</dbReference>
<dbReference type="Gene3D" id="1.10.10.10">
    <property type="entry name" value="Winged helix-like DNA-binding domain superfamily/Winged helix DNA-binding domain"/>
    <property type="match status" value="1"/>
</dbReference>
<dbReference type="EMBL" id="LNCD01000122">
    <property type="protein sequence ID" value="KWV44474.1"/>
    <property type="molecule type" value="Genomic_DNA"/>
</dbReference>
<dbReference type="PANTHER" id="PTHR43252">
    <property type="entry name" value="TRANSCRIPTIONAL REGULATOR YQJI"/>
    <property type="match status" value="1"/>
</dbReference>
<evidence type="ECO:0000256" key="1">
    <source>
        <dbReference type="SAM" id="MobiDB-lite"/>
    </source>
</evidence>
<name>A0A109J8W7_9HYPH</name>
<dbReference type="InterPro" id="IPR036388">
    <property type="entry name" value="WH-like_DNA-bd_sf"/>
</dbReference>
<proteinExistence type="predicted"/>
<keyword evidence="4" id="KW-1185">Reference proteome</keyword>
<dbReference type="Proteomes" id="UP000068164">
    <property type="component" value="Unassembled WGS sequence"/>
</dbReference>
<feature type="region of interest" description="Disordered" evidence="1">
    <location>
        <begin position="1"/>
        <end position="21"/>
    </location>
</feature>
<evidence type="ECO:0000313" key="3">
    <source>
        <dbReference type="EMBL" id="KWV44474.1"/>
    </source>
</evidence>
<dbReference type="InterPro" id="IPR036390">
    <property type="entry name" value="WH_DNA-bd_sf"/>
</dbReference>
<evidence type="ECO:0000259" key="2">
    <source>
        <dbReference type="Pfam" id="PF03551"/>
    </source>
</evidence>
<accession>A0A109J8W7</accession>
<comment type="caution">
    <text evidence="3">The sequence shown here is derived from an EMBL/GenBank/DDBJ whole genome shotgun (WGS) entry which is preliminary data.</text>
</comment>
<dbReference type="PANTHER" id="PTHR43252:SF7">
    <property type="entry name" value="TRANSCRIPTIONAL REGULATOR YQJI"/>
    <property type="match status" value="1"/>
</dbReference>
<dbReference type="Pfam" id="PF03551">
    <property type="entry name" value="PadR"/>
    <property type="match status" value="1"/>
</dbReference>
<sequence>MKHGPLDASDDHHGRPHRGRGGKRMFDYGELRLLILAMILQRPFHGYELMKAIEQRLGGNYTPSPGVIYPTLAWLDDMGYASIELEEGGRKLYHVTEQGRAFIDANRSLVEELLTRAVPGERGHDEVPDAIIRAMENLKLALRLRLRKGPPDEATTGGIANILDEAARAIERR</sequence>
<organism evidence="3 4">
    <name type="scientific">Rhizobium altiplani</name>
    <dbReference type="NCBI Taxonomy" id="1864509"/>
    <lineage>
        <taxon>Bacteria</taxon>
        <taxon>Pseudomonadati</taxon>
        <taxon>Pseudomonadota</taxon>
        <taxon>Alphaproteobacteria</taxon>
        <taxon>Hyphomicrobiales</taxon>
        <taxon>Rhizobiaceae</taxon>
        <taxon>Rhizobium/Agrobacterium group</taxon>
        <taxon>Rhizobium</taxon>
    </lineage>
</organism>
<feature type="domain" description="Transcription regulator PadR N-terminal" evidence="2">
    <location>
        <begin position="35"/>
        <end position="103"/>
    </location>
</feature>
<dbReference type="InterPro" id="IPR005149">
    <property type="entry name" value="Tscrpt_reg_PadR_N"/>
</dbReference>
<dbReference type="AlphaFoldDB" id="A0A109J8W7"/>
<evidence type="ECO:0000313" key="4">
    <source>
        <dbReference type="Proteomes" id="UP000068164"/>
    </source>
</evidence>